<comment type="caution">
    <text evidence="5">The sequence shown here is derived from an EMBL/GenBank/DDBJ whole genome shotgun (WGS) entry which is preliminary data.</text>
</comment>
<organism evidence="5 6">
    <name type="scientific">Adiantum capillus-veneris</name>
    <name type="common">Maidenhair fern</name>
    <dbReference type="NCBI Taxonomy" id="13818"/>
    <lineage>
        <taxon>Eukaryota</taxon>
        <taxon>Viridiplantae</taxon>
        <taxon>Streptophyta</taxon>
        <taxon>Embryophyta</taxon>
        <taxon>Tracheophyta</taxon>
        <taxon>Polypodiopsida</taxon>
        <taxon>Polypodiidae</taxon>
        <taxon>Polypodiales</taxon>
        <taxon>Pteridineae</taxon>
        <taxon>Pteridaceae</taxon>
        <taxon>Vittarioideae</taxon>
        <taxon>Adiantum</taxon>
    </lineage>
</organism>
<keyword evidence="3" id="KW-0687">Ribonucleoprotein</keyword>
<dbReference type="SUPFAM" id="SSF54747">
    <property type="entry name" value="Ribosomal L11/L12e N-terminal domain"/>
    <property type="match status" value="1"/>
</dbReference>
<feature type="domain" description="Large ribosomal subunit protein uL11 N-terminal" evidence="4">
    <location>
        <begin position="25"/>
        <end position="62"/>
    </location>
</feature>
<evidence type="ECO:0000256" key="2">
    <source>
        <dbReference type="ARBA" id="ARBA00022980"/>
    </source>
</evidence>
<gene>
    <name evidence="5" type="ORF">GOP47_0011345</name>
</gene>
<evidence type="ECO:0000313" key="6">
    <source>
        <dbReference type="Proteomes" id="UP000886520"/>
    </source>
</evidence>
<proteinExistence type="inferred from homology"/>
<dbReference type="Proteomes" id="UP000886520">
    <property type="component" value="Chromosome 11"/>
</dbReference>
<dbReference type="Pfam" id="PF03946">
    <property type="entry name" value="Ribosomal_L11_N"/>
    <property type="match status" value="1"/>
</dbReference>
<dbReference type="InterPro" id="IPR036796">
    <property type="entry name" value="Ribosomal_uL11_N_sf"/>
</dbReference>
<dbReference type="OrthoDB" id="1608610at2759"/>
<dbReference type="GO" id="GO:0070180">
    <property type="term" value="F:large ribosomal subunit rRNA binding"/>
    <property type="evidence" value="ECO:0007669"/>
    <property type="project" value="TreeGrafter"/>
</dbReference>
<protein>
    <recommendedName>
        <fullName evidence="4">Large ribosomal subunit protein uL11 N-terminal domain-containing protein</fullName>
    </recommendedName>
</protein>
<keyword evidence="6" id="KW-1185">Reference proteome</keyword>
<reference evidence="5" key="1">
    <citation type="submission" date="2021-01" db="EMBL/GenBank/DDBJ databases">
        <title>Adiantum capillus-veneris genome.</title>
        <authorList>
            <person name="Fang Y."/>
            <person name="Liao Q."/>
        </authorList>
    </citation>
    <scope>NUCLEOTIDE SEQUENCE</scope>
    <source>
        <strain evidence="5">H3</strain>
        <tissue evidence="5">Leaf</tissue>
    </source>
</reference>
<name>A0A9D4UTS6_ADICA</name>
<dbReference type="PANTHER" id="PTHR11661:SF2">
    <property type="entry name" value="LARGE RIBOSOMAL SUBUNIT PROTEIN UL11"/>
    <property type="match status" value="1"/>
</dbReference>
<dbReference type="GO" id="GO:0003735">
    <property type="term" value="F:structural constituent of ribosome"/>
    <property type="evidence" value="ECO:0007669"/>
    <property type="project" value="InterPro"/>
</dbReference>
<sequence>MLCTHDEDAMLIKKGQQEYEEVVFVRLTGGEVGVSSSLAPKIGPLGLLPKKVGEDIAKETAKD</sequence>
<dbReference type="InterPro" id="IPR000911">
    <property type="entry name" value="Ribosomal_uL11"/>
</dbReference>
<evidence type="ECO:0000259" key="4">
    <source>
        <dbReference type="Pfam" id="PF03946"/>
    </source>
</evidence>
<dbReference type="EMBL" id="JABFUD020000011">
    <property type="protein sequence ID" value="KAI5073332.1"/>
    <property type="molecule type" value="Genomic_DNA"/>
</dbReference>
<dbReference type="GO" id="GO:0006412">
    <property type="term" value="P:translation"/>
    <property type="evidence" value="ECO:0007669"/>
    <property type="project" value="InterPro"/>
</dbReference>
<keyword evidence="2" id="KW-0689">Ribosomal protein</keyword>
<dbReference type="PANTHER" id="PTHR11661">
    <property type="entry name" value="60S RIBOSOMAL PROTEIN L12"/>
    <property type="match status" value="1"/>
</dbReference>
<dbReference type="GO" id="GO:0022625">
    <property type="term" value="C:cytosolic large ribosomal subunit"/>
    <property type="evidence" value="ECO:0007669"/>
    <property type="project" value="TreeGrafter"/>
</dbReference>
<accession>A0A9D4UTS6</accession>
<comment type="similarity">
    <text evidence="1">Belongs to the universal ribosomal protein uL11 family.</text>
</comment>
<dbReference type="Gene3D" id="3.30.1550.10">
    <property type="entry name" value="Ribosomal protein L11/L12, N-terminal domain"/>
    <property type="match status" value="1"/>
</dbReference>
<dbReference type="AlphaFoldDB" id="A0A9D4UTS6"/>
<evidence type="ECO:0000313" key="5">
    <source>
        <dbReference type="EMBL" id="KAI5073332.1"/>
    </source>
</evidence>
<dbReference type="InterPro" id="IPR020784">
    <property type="entry name" value="Ribosomal_uL11_N"/>
</dbReference>
<evidence type="ECO:0000256" key="3">
    <source>
        <dbReference type="ARBA" id="ARBA00023274"/>
    </source>
</evidence>
<evidence type="ECO:0000256" key="1">
    <source>
        <dbReference type="ARBA" id="ARBA00010537"/>
    </source>
</evidence>